<dbReference type="InterPro" id="IPR003609">
    <property type="entry name" value="Pan_app"/>
</dbReference>
<evidence type="ECO:0000256" key="1">
    <source>
        <dbReference type="SAM" id="SignalP"/>
    </source>
</evidence>
<sequence length="197" mass="21774">MRFNTIVALSALSTMAHAWGFNCADSQPTPDDIQAISAGQELLMADDTPSAAELMADTLSGDGENCQDNLGKCHNSLNNVTNQLDTCKKSISDINFLRKTYEEVAWKALRSMPYFNLNQRYYTVDGATYVVYVGVSLSTYGRPVHAPDLQTCVRICNKKSGCRAAHFRPYSKQCDTWTLVAPRPGFDMDGIAAVRAW</sequence>
<gene>
    <name evidence="3" type="ORF">Aory04_001251900</name>
    <name evidence="4" type="ORF">OAory_01089620</name>
</gene>
<dbReference type="Proteomes" id="UP001165205">
    <property type="component" value="Unassembled WGS sequence"/>
</dbReference>
<proteinExistence type="predicted"/>
<keyword evidence="1" id="KW-0732">Signal</keyword>
<feature type="chain" id="PRO_5042690131" evidence="1">
    <location>
        <begin position="19"/>
        <end position="197"/>
    </location>
</feature>
<dbReference type="SUPFAM" id="SSF57414">
    <property type="entry name" value="Hairpin loop containing domain-like"/>
    <property type="match status" value="1"/>
</dbReference>
<organism evidence="4 5">
    <name type="scientific">Aspergillus oryzae</name>
    <name type="common">Yellow koji mold</name>
    <dbReference type="NCBI Taxonomy" id="5062"/>
    <lineage>
        <taxon>Eukaryota</taxon>
        <taxon>Fungi</taxon>
        <taxon>Dikarya</taxon>
        <taxon>Ascomycota</taxon>
        <taxon>Pezizomycotina</taxon>
        <taxon>Eurotiomycetes</taxon>
        <taxon>Eurotiomycetidae</taxon>
        <taxon>Eurotiales</taxon>
        <taxon>Aspergillaceae</taxon>
        <taxon>Aspergillus</taxon>
        <taxon>Aspergillus subgen. Circumdati</taxon>
    </lineage>
</organism>
<evidence type="ECO:0000313" key="5">
    <source>
        <dbReference type="Proteomes" id="UP000190312"/>
    </source>
</evidence>
<dbReference type="AlphaFoldDB" id="A0A1S9DCP5"/>
<evidence type="ECO:0000313" key="4">
    <source>
        <dbReference type="EMBL" id="OOO06759.1"/>
    </source>
</evidence>
<protein>
    <submittedName>
        <fullName evidence="4">N/apple PAN domain protein</fullName>
    </submittedName>
    <submittedName>
        <fullName evidence="3">Unnamed protein product</fullName>
    </submittedName>
</protein>
<accession>A0A1S9DCP5</accession>
<reference evidence="4 5" key="1">
    <citation type="submission" date="2016-10" db="EMBL/GenBank/DDBJ databases">
        <title>Genome sequencing of Aspergillus oryzae BCC7051.</title>
        <authorList>
            <person name="Thammarongtham C."/>
            <person name="Vorapreeda T."/>
            <person name="Nookaew I."/>
            <person name="Srisuk T."/>
            <person name="Land M."/>
            <person name="Jeennor S."/>
            <person name="Laoteng K."/>
        </authorList>
    </citation>
    <scope>NUCLEOTIDE SEQUENCE [LARGE SCALE GENOMIC DNA]</scope>
    <source>
        <strain evidence="4 5">BCC7051</strain>
    </source>
</reference>
<dbReference type="EMBL" id="BSYA01000254">
    <property type="protein sequence ID" value="GMG37706.1"/>
    <property type="molecule type" value="Genomic_DNA"/>
</dbReference>
<reference evidence="3" key="2">
    <citation type="submission" date="2023-04" db="EMBL/GenBank/DDBJ databases">
        <title>Aspergillus oryzae NBRC 4228.</title>
        <authorList>
            <person name="Ichikawa N."/>
            <person name="Sato H."/>
            <person name="Tonouchi N."/>
        </authorList>
    </citation>
    <scope>NUCLEOTIDE SEQUENCE</scope>
    <source>
        <strain evidence="3">NBRC 4228</strain>
    </source>
</reference>
<evidence type="ECO:0000259" key="2">
    <source>
        <dbReference type="Pfam" id="PF00024"/>
    </source>
</evidence>
<evidence type="ECO:0000313" key="3">
    <source>
        <dbReference type="EMBL" id="GMG37706.1"/>
    </source>
</evidence>
<dbReference type="Proteomes" id="UP000190312">
    <property type="component" value="Unassembled WGS sequence"/>
</dbReference>
<feature type="signal peptide" evidence="1">
    <location>
        <begin position="1"/>
        <end position="18"/>
    </location>
</feature>
<dbReference type="Pfam" id="PF00024">
    <property type="entry name" value="PAN_1"/>
    <property type="match status" value="1"/>
</dbReference>
<comment type="caution">
    <text evidence="4">The sequence shown here is derived from an EMBL/GenBank/DDBJ whole genome shotgun (WGS) entry which is preliminary data.</text>
</comment>
<name>A0A1S9DCP5_ASPOZ</name>
<dbReference type="VEuPathDB" id="FungiDB:AO090011000270"/>
<feature type="domain" description="Apple" evidence="2">
    <location>
        <begin position="134"/>
        <end position="175"/>
    </location>
</feature>
<dbReference type="EMBL" id="MKZY01000007">
    <property type="protein sequence ID" value="OOO06759.1"/>
    <property type="molecule type" value="Genomic_DNA"/>
</dbReference>